<dbReference type="Proteomes" id="UP000502611">
    <property type="component" value="Chromosome"/>
</dbReference>
<dbReference type="InterPro" id="IPR016181">
    <property type="entry name" value="Acyl_CoA_acyltransferase"/>
</dbReference>
<evidence type="ECO:0000256" key="2">
    <source>
        <dbReference type="ARBA" id="ARBA00023315"/>
    </source>
</evidence>
<dbReference type="Gene3D" id="3.40.630.30">
    <property type="match status" value="1"/>
</dbReference>
<evidence type="ECO:0000256" key="1">
    <source>
        <dbReference type="ARBA" id="ARBA00022679"/>
    </source>
</evidence>
<dbReference type="RefSeq" id="WP_037511585.1">
    <property type="nucleotide sequence ID" value="NZ_CAIGKD010000013.1"/>
</dbReference>
<dbReference type="PROSITE" id="PS51186">
    <property type="entry name" value="GNAT"/>
    <property type="match status" value="1"/>
</dbReference>
<dbReference type="SUPFAM" id="SSF55729">
    <property type="entry name" value="Acyl-CoA N-acyltransferases (Nat)"/>
    <property type="match status" value="1"/>
</dbReference>
<gene>
    <name evidence="3" type="ORF">HH800_12970</name>
</gene>
<dbReference type="Pfam" id="PF13673">
    <property type="entry name" value="Acetyltransf_10"/>
    <property type="match status" value="1"/>
</dbReference>
<accession>A0A085K135</accession>
<dbReference type="InterPro" id="IPR050680">
    <property type="entry name" value="YpeA/RimI_acetyltransf"/>
</dbReference>
<keyword evidence="1 3" id="KW-0808">Transferase</keyword>
<evidence type="ECO:0000313" key="3">
    <source>
        <dbReference type="EMBL" id="QJR03002.1"/>
    </source>
</evidence>
<proteinExistence type="predicted"/>
<dbReference type="GO" id="GO:0016747">
    <property type="term" value="F:acyltransferase activity, transferring groups other than amino-acyl groups"/>
    <property type="evidence" value="ECO:0007669"/>
    <property type="project" value="InterPro"/>
</dbReference>
<reference evidence="3 4" key="1">
    <citation type="submission" date="2020-04" db="EMBL/GenBank/DDBJ databases">
        <title>The Whole Genome Analysis of High salt-tolerant Sphingobium yanoikuyae YC-XJ2 with Aryl organophosphorus flame retardants (aryl-OPFRs)-degrading capacity and characteristics of Related phosphotriesterase.</title>
        <authorList>
            <person name="Li X."/>
        </authorList>
    </citation>
    <scope>NUCLEOTIDE SEQUENCE [LARGE SCALE GENOMIC DNA]</scope>
    <source>
        <strain evidence="3 4">YC-XJ2</strain>
    </source>
</reference>
<name>A0A085K135_SPHYA</name>
<protein>
    <submittedName>
        <fullName evidence="3">GNAT family N-acetyltransferase</fullName>
    </submittedName>
</protein>
<dbReference type="InterPro" id="IPR000182">
    <property type="entry name" value="GNAT_dom"/>
</dbReference>
<dbReference type="CDD" id="cd04301">
    <property type="entry name" value="NAT_SF"/>
    <property type="match status" value="1"/>
</dbReference>
<dbReference type="PANTHER" id="PTHR43420">
    <property type="entry name" value="ACETYLTRANSFERASE"/>
    <property type="match status" value="1"/>
</dbReference>
<dbReference type="AlphaFoldDB" id="A0A085K135"/>
<keyword evidence="2" id="KW-0012">Acyltransferase</keyword>
<dbReference type="EMBL" id="CP053021">
    <property type="protein sequence ID" value="QJR03002.1"/>
    <property type="molecule type" value="Genomic_DNA"/>
</dbReference>
<organism evidence="3 4">
    <name type="scientific">Sphingobium yanoikuyae</name>
    <name type="common">Sphingomonas yanoikuyae</name>
    <dbReference type="NCBI Taxonomy" id="13690"/>
    <lineage>
        <taxon>Bacteria</taxon>
        <taxon>Pseudomonadati</taxon>
        <taxon>Pseudomonadota</taxon>
        <taxon>Alphaproteobacteria</taxon>
        <taxon>Sphingomonadales</taxon>
        <taxon>Sphingomonadaceae</taxon>
        <taxon>Sphingobium</taxon>
    </lineage>
</organism>
<sequence>MIPAGLTLDTYDEGERNALADAMEVMTRAFDPLFGEAWTLPQLSGVMTMPGTWLTIAHVDAAPLGFALVRSVLDECELLLLAVDPLWRGRGIGRSLLGHSLTLARRRGITSMNLEVRASNMAVKLYETIGFEYVHRRPGYYRGNDGKLHDALSFRIDMLV</sequence>
<evidence type="ECO:0000313" key="4">
    <source>
        <dbReference type="Proteomes" id="UP000502611"/>
    </source>
</evidence>